<dbReference type="PANTHER" id="PTHR43594">
    <property type="entry name" value="QUERCETIN 2,3-DIOXYGENASE"/>
    <property type="match status" value="1"/>
</dbReference>
<dbReference type="PIRSF" id="PIRSF006232">
    <property type="entry name" value="Pirin"/>
    <property type="match status" value="1"/>
</dbReference>
<dbReference type="Proteomes" id="UP001139701">
    <property type="component" value="Unassembled WGS sequence"/>
</dbReference>
<keyword evidence="2" id="KW-0408">Iron</keyword>
<evidence type="ECO:0000259" key="4">
    <source>
        <dbReference type="Pfam" id="PF02678"/>
    </source>
</evidence>
<proteinExistence type="inferred from homology"/>
<dbReference type="SUPFAM" id="SSF51182">
    <property type="entry name" value="RmlC-like cupins"/>
    <property type="match status" value="1"/>
</dbReference>
<dbReference type="CDD" id="cd02909">
    <property type="entry name" value="cupin_pirin_N"/>
    <property type="match status" value="1"/>
</dbReference>
<dbReference type="PANTHER" id="PTHR43594:SF1">
    <property type="entry name" value="QUERCETIN 2,3-DIOXYGENASE PA2418-RELATED"/>
    <property type="match status" value="1"/>
</dbReference>
<dbReference type="EMBL" id="JAKUML010000009">
    <property type="protein sequence ID" value="MCJ8146670.1"/>
    <property type="molecule type" value="Genomic_DNA"/>
</dbReference>
<dbReference type="AlphaFoldDB" id="A0A9X1WXC4"/>
<name>A0A9X1WXC4_9GAMM</name>
<keyword evidence="2" id="KW-0479">Metal-binding</keyword>
<evidence type="ECO:0000313" key="7">
    <source>
        <dbReference type="Proteomes" id="UP001139701"/>
    </source>
</evidence>
<comment type="similarity">
    <text evidence="1 3">Belongs to the pirin family.</text>
</comment>
<organism evidence="6 7">
    <name type="scientific">Acinetobacter sedimenti</name>
    <dbReference type="NCBI Taxonomy" id="2919922"/>
    <lineage>
        <taxon>Bacteria</taxon>
        <taxon>Pseudomonadati</taxon>
        <taxon>Pseudomonadota</taxon>
        <taxon>Gammaproteobacteria</taxon>
        <taxon>Moraxellales</taxon>
        <taxon>Moraxellaceae</taxon>
        <taxon>Acinetobacter</taxon>
    </lineage>
</organism>
<evidence type="ECO:0000256" key="1">
    <source>
        <dbReference type="ARBA" id="ARBA00008416"/>
    </source>
</evidence>
<dbReference type="InterPro" id="IPR012093">
    <property type="entry name" value="Pirin"/>
</dbReference>
<comment type="caution">
    <text evidence="6">The sequence shown here is derived from an EMBL/GenBank/DDBJ whole genome shotgun (WGS) entry which is preliminary data.</text>
</comment>
<protein>
    <submittedName>
        <fullName evidence="6">Pirin family protein</fullName>
    </submittedName>
</protein>
<accession>A0A9X1WXC4</accession>
<dbReference type="Pfam" id="PF05726">
    <property type="entry name" value="Pirin_C"/>
    <property type="match status" value="1"/>
</dbReference>
<gene>
    <name evidence="6" type="ORF">MKI79_07120</name>
</gene>
<dbReference type="GO" id="GO:0046872">
    <property type="term" value="F:metal ion binding"/>
    <property type="evidence" value="ECO:0007669"/>
    <property type="project" value="UniProtKB-KW"/>
</dbReference>
<feature type="domain" description="Pirin C-terminal" evidence="5">
    <location>
        <begin position="198"/>
        <end position="300"/>
    </location>
</feature>
<keyword evidence="7" id="KW-1185">Reference proteome</keyword>
<feature type="binding site" evidence="2">
    <location>
        <position position="110"/>
    </location>
    <ligand>
        <name>Fe cation</name>
        <dbReference type="ChEBI" id="CHEBI:24875"/>
    </ligand>
</feature>
<feature type="binding site" evidence="2">
    <location>
        <position position="108"/>
    </location>
    <ligand>
        <name>Fe cation</name>
        <dbReference type="ChEBI" id="CHEBI:24875"/>
    </ligand>
</feature>
<evidence type="ECO:0000256" key="2">
    <source>
        <dbReference type="PIRSR" id="PIRSR006232-1"/>
    </source>
</evidence>
<dbReference type="RefSeq" id="WP_241571411.1">
    <property type="nucleotide sequence ID" value="NZ_JAKUML010000009.1"/>
</dbReference>
<dbReference type="InterPro" id="IPR011051">
    <property type="entry name" value="RmlC_Cupin_sf"/>
</dbReference>
<feature type="binding site" evidence="2">
    <location>
        <position position="64"/>
    </location>
    <ligand>
        <name>Fe cation</name>
        <dbReference type="ChEBI" id="CHEBI:24875"/>
    </ligand>
</feature>
<dbReference type="InterPro" id="IPR008778">
    <property type="entry name" value="Pirin_C_dom"/>
</dbReference>
<comment type="cofactor">
    <cofactor evidence="2">
        <name>Fe cation</name>
        <dbReference type="ChEBI" id="CHEBI:24875"/>
    </cofactor>
    <text evidence="2">Binds 1 Fe cation per subunit.</text>
</comment>
<dbReference type="Gene3D" id="2.60.120.10">
    <property type="entry name" value="Jelly Rolls"/>
    <property type="match status" value="2"/>
</dbReference>
<reference evidence="6" key="1">
    <citation type="submission" date="2022-02" db="EMBL/GenBank/DDBJ databases">
        <title>Acinetobacter A3.8 sp. nov., isolated from Sediment (Zhairuo Island).</title>
        <authorList>
            <person name="Zheng K."/>
        </authorList>
    </citation>
    <scope>NUCLEOTIDE SEQUENCE</scope>
    <source>
        <strain evidence="6">A3.8</strain>
    </source>
</reference>
<evidence type="ECO:0000256" key="3">
    <source>
        <dbReference type="RuleBase" id="RU003457"/>
    </source>
</evidence>
<evidence type="ECO:0000259" key="5">
    <source>
        <dbReference type="Pfam" id="PF05726"/>
    </source>
</evidence>
<sequence>MNPRKTVAFTHHNDTKFAVGDFYPVQTVFSYHELGGTTSPFLLLDHLGPAQLVPKSNKRGVHQHPHRGFETVTIMYAGELEHRDSTGAGGKLISGDVQWMTAGSGIRHVEQYSDAFRESGGRFEMVQLWVNLPAKDKMTAPHYQSLKNAEIPKVDLADQKGFVRVIAGQYIDEAGQTVKGIATTYTPMTVLDVALNVSGEKLLLPAKHGETTLIYLLSGRLQFEDDVKSGFEGSGVLEENKMAVLSSHGDDVVIKALQSSRFLLLRGQPILEPIQGHGFFVMNNYEEILEAYHDLEHGNFIR</sequence>
<feature type="domain" description="Pirin N-terminal" evidence="4">
    <location>
        <begin position="30"/>
        <end position="130"/>
    </location>
</feature>
<feature type="binding site" evidence="2">
    <location>
        <position position="66"/>
    </location>
    <ligand>
        <name>Fe cation</name>
        <dbReference type="ChEBI" id="CHEBI:24875"/>
    </ligand>
</feature>
<dbReference type="InterPro" id="IPR003829">
    <property type="entry name" value="Pirin_N_dom"/>
</dbReference>
<dbReference type="InterPro" id="IPR053186">
    <property type="entry name" value="QDO-related"/>
</dbReference>
<dbReference type="InterPro" id="IPR014710">
    <property type="entry name" value="RmlC-like_jellyroll"/>
</dbReference>
<evidence type="ECO:0000313" key="6">
    <source>
        <dbReference type="EMBL" id="MCJ8146670.1"/>
    </source>
</evidence>
<dbReference type="Pfam" id="PF02678">
    <property type="entry name" value="Pirin"/>
    <property type="match status" value="1"/>
</dbReference>
<dbReference type="CDD" id="cd02247">
    <property type="entry name" value="cupin_pirin_C"/>
    <property type="match status" value="1"/>
</dbReference>